<dbReference type="GO" id="GO:0005886">
    <property type="term" value="C:plasma membrane"/>
    <property type="evidence" value="ECO:0007669"/>
    <property type="project" value="UniProtKB-SubCell"/>
</dbReference>
<evidence type="ECO:0000256" key="10">
    <source>
        <dbReference type="SAM" id="MobiDB-lite"/>
    </source>
</evidence>
<evidence type="ECO:0000256" key="3">
    <source>
        <dbReference type="ARBA" id="ARBA00022519"/>
    </source>
</evidence>
<evidence type="ECO:0000256" key="7">
    <source>
        <dbReference type="ARBA" id="ARBA00023136"/>
    </source>
</evidence>
<dbReference type="AlphaFoldDB" id="A0A1H5WPT6"/>
<feature type="transmembrane region" description="Helical" evidence="9">
    <location>
        <begin position="84"/>
        <end position="104"/>
    </location>
</feature>
<keyword evidence="6 9" id="KW-1133">Transmembrane helix</keyword>
<dbReference type="Pfam" id="PF08478">
    <property type="entry name" value="POTRA_1"/>
    <property type="match status" value="1"/>
</dbReference>
<keyword evidence="3" id="KW-0997">Cell inner membrane</keyword>
<keyword evidence="4 9" id="KW-0132">Cell division</keyword>
<evidence type="ECO:0000256" key="1">
    <source>
        <dbReference type="ARBA" id="ARBA00004370"/>
    </source>
</evidence>
<feature type="domain" description="POTRA" evidence="11">
    <location>
        <begin position="117"/>
        <end position="185"/>
    </location>
</feature>
<evidence type="ECO:0000256" key="9">
    <source>
        <dbReference type="HAMAP-Rule" id="MF_00911"/>
    </source>
</evidence>
<reference evidence="12 13" key="1">
    <citation type="submission" date="2016-10" db="EMBL/GenBank/DDBJ databases">
        <authorList>
            <person name="de Groot N.N."/>
        </authorList>
    </citation>
    <scope>NUCLEOTIDE SEQUENCE [LARGE SCALE GENOMIC DNA]</scope>
    <source>
        <strain evidence="12 13">DSM 22489</strain>
    </source>
</reference>
<sequence length="425" mass="44755">MKMGTKRGSTAAVLEAPEDSYTSASAYSHPAPVGSLRRGYDAGDGAGADAADRSSYSRRANGARGAKGLRVRFRGLPRTLSGRLMAGGALLLVAGILGAVGLVVRQYLTHSERFLLASADQVEVLGNHELSRSQALGVFANDLDRNIFHMSLAEREADLERLPWVQHATVMRLLPNRLRVAIVERTPVAFVRQGTQIGLVDATGVLLDMPSDAAGDPHYSFPVLTGISAADPLSTRKARMGLYTDFMKAMAAGGEQITDSLSEVDVTDPEDVKAIVARDGSDILVHFGDENFLARYQTFDQHLPEWRQMYPKLVSADMRYYSKIVLNSGTAGPPAPVSTATGPSAADAAAAALAAAPKAATPAAKVAALPKSKTAQSKAGAGKPQAGIAAPHPLTLNKTAHPVKKVPAASHPRPKQAHPAGGPQR</sequence>
<dbReference type="GO" id="GO:0032153">
    <property type="term" value="C:cell division site"/>
    <property type="evidence" value="ECO:0007669"/>
    <property type="project" value="UniProtKB-UniRule"/>
</dbReference>
<dbReference type="PANTHER" id="PTHR35851">
    <property type="entry name" value="CELL DIVISION PROTEIN FTSQ"/>
    <property type="match status" value="1"/>
</dbReference>
<dbReference type="HAMAP" id="MF_00911">
    <property type="entry name" value="FtsQ_subfam"/>
    <property type="match status" value="1"/>
</dbReference>
<evidence type="ECO:0000259" key="11">
    <source>
        <dbReference type="PROSITE" id="PS51779"/>
    </source>
</evidence>
<dbReference type="InterPro" id="IPR034746">
    <property type="entry name" value="POTRA"/>
</dbReference>
<evidence type="ECO:0000256" key="8">
    <source>
        <dbReference type="ARBA" id="ARBA00023306"/>
    </source>
</evidence>
<evidence type="ECO:0000313" key="12">
    <source>
        <dbReference type="EMBL" id="SEG01434.1"/>
    </source>
</evidence>
<comment type="subcellular location">
    <subcellularLocation>
        <location evidence="9">Cell membrane</location>
        <topology evidence="9">Single-pass type II membrane protein</topology>
    </subcellularLocation>
    <subcellularLocation>
        <location evidence="1">Membrane</location>
    </subcellularLocation>
    <text evidence="9">Localizes to the division septum.</text>
</comment>
<evidence type="ECO:0000256" key="2">
    <source>
        <dbReference type="ARBA" id="ARBA00022475"/>
    </source>
</evidence>
<dbReference type="GO" id="GO:0090529">
    <property type="term" value="P:cell septum assembly"/>
    <property type="evidence" value="ECO:0007669"/>
    <property type="project" value="InterPro"/>
</dbReference>
<dbReference type="Pfam" id="PF03799">
    <property type="entry name" value="FtsQ_DivIB_C"/>
    <property type="match status" value="1"/>
</dbReference>
<keyword evidence="13" id="KW-1185">Reference proteome</keyword>
<feature type="region of interest" description="Disordered" evidence="10">
    <location>
        <begin position="1"/>
        <end position="33"/>
    </location>
</feature>
<dbReference type="InterPro" id="IPR026579">
    <property type="entry name" value="FtsQ"/>
</dbReference>
<comment type="function">
    <text evidence="9">Essential cell division protein.</text>
</comment>
<dbReference type="OrthoDB" id="9783091at2"/>
<keyword evidence="5 9" id="KW-0812">Transmembrane</keyword>
<keyword evidence="2 9" id="KW-1003">Cell membrane</keyword>
<protein>
    <recommendedName>
        <fullName evidence="9">Cell division protein FtsQ</fullName>
    </recommendedName>
</protein>
<dbReference type="InterPro" id="IPR013685">
    <property type="entry name" value="POTRA_FtsQ_type"/>
</dbReference>
<dbReference type="PANTHER" id="PTHR35851:SF1">
    <property type="entry name" value="CELL DIVISION PROTEIN FTSQ"/>
    <property type="match status" value="1"/>
</dbReference>
<comment type="similarity">
    <text evidence="9">Belongs to the FtsQ/DivIB family. FtsQ subfamily.</text>
</comment>
<dbReference type="RefSeq" id="WP_103932585.1">
    <property type="nucleotide sequence ID" value="NZ_FNVA01000002.1"/>
</dbReference>
<evidence type="ECO:0000313" key="13">
    <source>
        <dbReference type="Proteomes" id="UP000236728"/>
    </source>
</evidence>
<dbReference type="GO" id="GO:0043093">
    <property type="term" value="P:FtsZ-dependent cytokinesis"/>
    <property type="evidence" value="ECO:0007669"/>
    <property type="project" value="UniProtKB-UniRule"/>
</dbReference>
<feature type="region of interest" description="Disordered" evidence="10">
    <location>
        <begin position="371"/>
        <end position="425"/>
    </location>
</feature>
<name>A0A1H5WPT6_9BACT</name>
<proteinExistence type="inferred from homology"/>
<evidence type="ECO:0000256" key="4">
    <source>
        <dbReference type="ARBA" id="ARBA00022618"/>
    </source>
</evidence>
<dbReference type="Gene3D" id="3.10.20.310">
    <property type="entry name" value="membrane protein fhac"/>
    <property type="match status" value="1"/>
</dbReference>
<keyword evidence="7 9" id="KW-0472">Membrane</keyword>
<dbReference type="InterPro" id="IPR005548">
    <property type="entry name" value="Cell_div_FtsQ/DivIB_C"/>
</dbReference>
<keyword evidence="8 9" id="KW-0131">Cell cycle</keyword>
<evidence type="ECO:0000256" key="5">
    <source>
        <dbReference type="ARBA" id="ARBA00022692"/>
    </source>
</evidence>
<dbReference type="Proteomes" id="UP000236728">
    <property type="component" value="Unassembled WGS sequence"/>
</dbReference>
<evidence type="ECO:0000256" key="6">
    <source>
        <dbReference type="ARBA" id="ARBA00022989"/>
    </source>
</evidence>
<accession>A0A1H5WPT6</accession>
<gene>
    <name evidence="9" type="primary">ftsQ</name>
    <name evidence="12" type="ORF">SAMN05421819_1688</name>
</gene>
<dbReference type="PROSITE" id="PS51779">
    <property type="entry name" value="POTRA"/>
    <property type="match status" value="1"/>
</dbReference>
<dbReference type="EMBL" id="FNVA01000002">
    <property type="protein sequence ID" value="SEG01434.1"/>
    <property type="molecule type" value="Genomic_DNA"/>
</dbReference>
<organism evidence="12 13">
    <name type="scientific">Bryocella elongata</name>
    <dbReference type="NCBI Taxonomy" id="863522"/>
    <lineage>
        <taxon>Bacteria</taxon>
        <taxon>Pseudomonadati</taxon>
        <taxon>Acidobacteriota</taxon>
        <taxon>Terriglobia</taxon>
        <taxon>Terriglobales</taxon>
        <taxon>Acidobacteriaceae</taxon>
        <taxon>Bryocella</taxon>
    </lineage>
</organism>